<dbReference type="Gene3D" id="3.40.50.300">
    <property type="entry name" value="P-loop containing nucleotide triphosphate hydrolases"/>
    <property type="match status" value="1"/>
</dbReference>
<feature type="domain" description="Disease resistance R13L4/SHOC-2-like LRR" evidence="14">
    <location>
        <begin position="544"/>
        <end position="859"/>
    </location>
</feature>
<dbReference type="GO" id="GO:0009626">
    <property type="term" value="P:plant-type hypersensitive response"/>
    <property type="evidence" value="ECO:0007669"/>
    <property type="project" value="UniProtKB-KW"/>
</dbReference>
<keyword evidence="9" id="KW-0611">Plant defense</keyword>
<dbReference type="Gene3D" id="3.80.10.10">
    <property type="entry name" value="Ribonuclease Inhibitor"/>
    <property type="match status" value="1"/>
</dbReference>
<dbReference type="InterPro" id="IPR032675">
    <property type="entry name" value="LRR_dom_sf"/>
</dbReference>
<feature type="domain" description="NB-ARC" evidence="12">
    <location>
        <begin position="150"/>
        <end position="329"/>
    </location>
</feature>
<dbReference type="Gene3D" id="1.10.10.10">
    <property type="entry name" value="Winged helix-like DNA-binding domain superfamily/Winged helix DNA-binding domain"/>
    <property type="match status" value="1"/>
</dbReference>
<evidence type="ECO:0000256" key="2">
    <source>
        <dbReference type="ARBA" id="ARBA00004496"/>
    </source>
</evidence>
<evidence type="ECO:0000256" key="3">
    <source>
        <dbReference type="ARBA" id="ARBA00008894"/>
    </source>
</evidence>
<evidence type="ECO:0000256" key="1">
    <source>
        <dbReference type="ARBA" id="ARBA00002074"/>
    </source>
</evidence>
<evidence type="ECO:0000259" key="13">
    <source>
        <dbReference type="Pfam" id="PF23559"/>
    </source>
</evidence>
<keyword evidence="4" id="KW-0963">Cytoplasm</keyword>
<evidence type="ECO:0000313" key="15">
    <source>
        <dbReference type="EMBL" id="GFP82530.1"/>
    </source>
</evidence>
<dbReference type="InterPro" id="IPR027417">
    <property type="entry name" value="P-loop_NTPase"/>
</dbReference>
<evidence type="ECO:0000313" key="16">
    <source>
        <dbReference type="Proteomes" id="UP000653305"/>
    </source>
</evidence>
<dbReference type="GO" id="GO:0043531">
    <property type="term" value="F:ADP binding"/>
    <property type="evidence" value="ECO:0007669"/>
    <property type="project" value="InterPro"/>
</dbReference>
<dbReference type="OrthoDB" id="912582at2759"/>
<comment type="similarity">
    <text evidence="3">Belongs to the disease resistance NB-LRR family.</text>
</comment>
<evidence type="ECO:0000256" key="8">
    <source>
        <dbReference type="ARBA" id="ARBA00022741"/>
    </source>
</evidence>
<dbReference type="FunFam" id="1.10.10.10:FF:000322">
    <property type="entry name" value="Probable disease resistance protein At1g63360"/>
    <property type="match status" value="1"/>
</dbReference>
<reference evidence="15" key="1">
    <citation type="submission" date="2020-07" db="EMBL/GenBank/DDBJ databases">
        <title>Ethylene signaling mediates host invasion by parasitic plants.</title>
        <authorList>
            <person name="Yoshida S."/>
        </authorList>
    </citation>
    <scope>NUCLEOTIDE SEQUENCE</scope>
    <source>
        <strain evidence="15">Okayama</strain>
    </source>
</reference>
<dbReference type="SUPFAM" id="SSF52058">
    <property type="entry name" value="L domain-like"/>
    <property type="match status" value="1"/>
</dbReference>
<keyword evidence="7" id="KW-0677">Repeat</keyword>
<organism evidence="15 16">
    <name type="scientific">Phtheirospermum japonicum</name>
    <dbReference type="NCBI Taxonomy" id="374723"/>
    <lineage>
        <taxon>Eukaryota</taxon>
        <taxon>Viridiplantae</taxon>
        <taxon>Streptophyta</taxon>
        <taxon>Embryophyta</taxon>
        <taxon>Tracheophyta</taxon>
        <taxon>Spermatophyta</taxon>
        <taxon>Magnoliopsida</taxon>
        <taxon>eudicotyledons</taxon>
        <taxon>Gunneridae</taxon>
        <taxon>Pentapetalae</taxon>
        <taxon>asterids</taxon>
        <taxon>lamiids</taxon>
        <taxon>Lamiales</taxon>
        <taxon>Orobanchaceae</taxon>
        <taxon>Orobanchaceae incertae sedis</taxon>
        <taxon>Phtheirospermum</taxon>
    </lineage>
</organism>
<evidence type="ECO:0000256" key="7">
    <source>
        <dbReference type="ARBA" id="ARBA00022737"/>
    </source>
</evidence>
<dbReference type="Gene3D" id="1.20.5.4130">
    <property type="match status" value="1"/>
</dbReference>
<dbReference type="GO" id="GO:0005737">
    <property type="term" value="C:cytoplasm"/>
    <property type="evidence" value="ECO:0007669"/>
    <property type="project" value="UniProtKB-SubCell"/>
</dbReference>
<dbReference type="Pfam" id="PF23598">
    <property type="entry name" value="LRR_14"/>
    <property type="match status" value="1"/>
</dbReference>
<dbReference type="Pfam" id="PF00931">
    <property type="entry name" value="NB-ARC"/>
    <property type="match status" value="1"/>
</dbReference>
<dbReference type="AlphaFoldDB" id="A0A830B4E8"/>
<evidence type="ECO:0000256" key="10">
    <source>
        <dbReference type="ARBA" id="ARBA00022840"/>
    </source>
</evidence>
<evidence type="ECO:0000256" key="11">
    <source>
        <dbReference type="SAM" id="MobiDB-lite"/>
    </source>
</evidence>
<dbReference type="PRINTS" id="PR00364">
    <property type="entry name" value="DISEASERSIST"/>
</dbReference>
<evidence type="ECO:0000256" key="5">
    <source>
        <dbReference type="ARBA" id="ARBA00022614"/>
    </source>
</evidence>
<feature type="region of interest" description="Disordered" evidence="11">
    <location>
        <begin position="113"/>
        <end position="135"/>
    </location>
</feature>
<proteinExistence type="inferred from homology"/>
<keyword evidence="10" id="KW-0067">ATP-binding</keyword>
<dbReference type="InterPro" id="IPR002182">
    <property type="entry name" value="NB-ARC"/>
</dbReference>
<dbReference type="Gene3D" id="1.10.8.430">
    <property type="entry name" value="Helical domain of apoptotic protease-activating factors"/>
    <property type="match status" value="1"/>
</dbReference>
<dbReference type="InterPro" id="IPR044974">
    <property type="entry name" value="Disease_R_plants"/>
</dbReference>
<name>A0A830B4E8_9LAMI</name>
<comment type="subcellular location">
    <subcellularLocation>
        <location evidence="2">Cytoplasm</location>
    </subcellularLocation>
</comment>
<dbReference type="GO" id="GO:0005524">
    <property type="term" value="F:ATP binding"/>
    <property type="evidence" value="ECO:0007669"/>
    <property type="project" value="UniProtKB-KW"/>
</dbReference>
<keyword evidence="8" id="KW-0547">Nucleotide-binding</keyword>
<protein>
    <submittedName>
        <fullName evidence="15">Putative late blight resistance protein homolog r1a-6</fullName>
    </submittedName>
</protein>
<dbReference type="InterPro" id="IPR042197">
    <property type="entry name" value="Apaf_helical"/>
</dbReference>
<dbReference type="InterPro" id="IPR058922">
    <property type="entry name" value="WHD_DRP"/>
</dbReference>
<accession>A0A830B4E8</accession>
<evidence type="ECO:0000256" key="9">
    <source>
        <dbReference type="ARBA" id="ARBA00022821"/>
    </source>
</evidence>
<keyword evidence="6" id="KW-0381">Hypersensitive response</keyword>
<dbReference type="InterPro" id="IPR055414">
    <property type="entry name" value="LRR_R13L4/SHOC2-like"/>
</dbReference>
<sequence length="903" mass="103176">MVYTAVFSLVQSLDQLLSFDHLSDSHYDKSPIFSLRKKVSSLQSSLGETFPLPESMLQAVDDLETKIRDVIHKAQHTIDSFMCRQQISEDDRLRFTQDLRNLTASIDRITEKAKQTARSAKSHRRSSRFDDVSEPPTLSIETKEIVGHERNLELLKGMLLTKDSRLQTAQIIGMPAIGKSTLAKCIYDSLSIQSRFDTRAWVTVRTEYRDKFIFVTLVVVREHREERDDVKVLTFKVKYHASYETPITELGQLFFKTKYLVVIDDVRDHEVWFKIRMSLPDSWIGNRVIVTTRNPEFARWTLDSDHVLKDPFLNDDESWRLLQSVVFAGHGEACDPQLEKIGKKIAKNCEGLPLAIIEVGKLLRGADKTVEEWKAVEEREHPVIIGADEDTPLSRTLCLSYKQLPPHLKACFLYMGLLPKNTEIRKSKLIKLWVAEGFSEEDWINSSEKNAEKYLEELVSKSLVLVRKQSSGGGTKTCGVHVVYRSLCMSEARKEKFFHIMSKLSADSSPTGATNSQRHRLCFHNNVVLGFKQVHESLGSVSAARSLLCFGPHHQYPIQVHYSTFKLLRVLESLALRFYEFPYQVLELVWLKYLAITYDGELPPSISNLCDLEVLIVHHHRIIKSADASVIRYLPIEIWKLRRLRHLHCMGSDLRDPSDAARGDYSYGSNRPFVLHELTTLSGVSAHSFTKKILERMPKLTRVGIRIESAPDHAVETFSFFNELASVYGRFESFKCVVVDRGLVDFPSVDFEFPIFLKKLSLSGCGFSWGCIACIVGLPNLEVLKLRCNAVQGPVWKKDGFRKWESLEFLLLEDLDVEHWGVAEGYFPKLKRVVIRHCYKLRGIDDELGEIPKLEMIEVDDCSPGIEAQAREIGNKRLSRSGNGGGVRVVIHSSRDDEKKRRS</sequence>
<evidence type="ECO:0000259" key="14">
    <source>
        <dbReference type="Pfam" id="PF23598"/>
    </source>
</evidence>
<dbReference type="Pfam" id="PF23559">
    <property type="entry name" value="WHD_DRP"/>
    <property type="match status" value="1"/>
</dbReference>
<feature type="compositionally biased region" description="Basic and acidic residues" evidence="11">
    <location>
        <begin position="893"/>
        <end position="903"/>
    </location>
</feature>
<dbReference type="SUPFAM" id="SSF52540">
    <property type="entry name" value="P-loop containing nucleoside triphosphate hydrolases"/>
    <property type="match status" value="1"/>
</dbReference>
<evidence type="ECO:0000256" key="6">
    <source>
        <dbReference type="ARBA" id="ARBA00022667"/>
    </source>
</evidence>
<dbReference type="InterPro" id="IPR036388">
    <property type="entry name" value="WH-like_DNA-bd_sf"/>
</dbReference>
<keyword evidence="5" id="KW-0433">Leucine-rich repeat</keyword>
<dbReference type="Proteomes" id="UP000653305">
    <property type="component" value="Unassembled WGS sequence"/>
</dbReference>
<evidence type="ECO:0000256" key="4">
    <source>
        <dbReference type="ARBA" id="ARBA00022490"/>
    </source>
</evidence>
<feature type="region of interest" description="Disordered" evidence="11">
    <location>
        <begin position="877"/>
        <end position="903"/>
    </location>
</feature>
<dbReference type="PANTHER" id="PTHR23155">
    <property type="entry name" value="DISEASE RESISTANCE PROTEIN RP"/>
    <property type="match status" value="1"/>
</dbReference>
<feature type="domain" description="Disease resistance protein winged helix" evidence="13">
    <location>
        <begin position="418"/>
        <end position="485"/>
    </location>
</feature>
<dbReference type="PANTHER" id="PTHR23155:SF1152">
    <property type="entry name" value="AAA+ ATPASE DOMAIN-CONTAINING PROTEIN"/>
    <property type="match status" value="1"/>
</dbReference>
<comment type="function">
    <text evidence="1">Confers resistance to late blight (Phytophthora infestans) races carrying the avirulence gene Avr1. Resistance proteins guard the plant against pathogens that contain an appropriate avirulence protein via an indirect interaction with this avirulence protein. That triggers a defense system including the hypersensitive response, which restricts the pathogen growth.</text>
</comment>
<gene>
    <name evidence="15" type="ORF">PHJA_000396000</name>
</gene>
<keyword evidence="16" id="KW-1185">Reference proteome</keyword>
<evidence type="ECO:0000259" key="12">
    <source>
        <dbReference type="Pfam" id="PF00931"/>
    </source>
</evidence>
<dbReference type="EMBL" id="BMAC01000046">
    <property type="protein sequence ID" value="GFP82530.1"/>
    <property type="molecule type" value="Genomic_DNA"/>
</dbReference>
<comment type="caution">
    <text evidence="15">The sequence shown here is derived from an EMBL/GenBank/DDBJ whole genome shotgun (WGS) entry which is preliminary data.</text>
</comment>